<keyword evidence="17" id="KW-1185">Reference proteome</keyword>
<name>A0A0D8I7P9_9CLOT</name>
<dbReference type="InterPro" id="IPR013815">
    <property type="entry name" value="ATP_grasp_subdomain_1"/>
</dbReference>
<evidence type="ECO:0000256" key="10">
    <source>
        <dbReference type="ARBA" id="ARBA00022777"/>
    </source>
</evidence>
<keyword evidence="7 16" id="KW-0808">Transferase</keyword>
<dbReference type="PANTHER" id="PTHR43030:SF1">
    <property type="entry name" value="PHOSPHOENOLPYRUVATE SYNTHASE"/>
    <property type="match status" value="1"/>
</dbReference>
<keyword evidence="8" id="KW-0479">Metal-binding</keyword>
<evidence type="ECO:0000313" key="16">
    <source>
        <dbReference type="EMBL" id="AKL97251.1"/>
    </source>
</evidence>
<dbReference type="Pfam" id="PF01326">
    <property type="entry name" value="PPDK_N"/>
    <property type="match status" value="1"/>
</dbReference>
<dbReference type="Proteomes" id="UP000035704">
    <property type="component" value="Chromosome"/>
</dbReference>
<dbReference type="STRING" id="84022.CACET_c38230"/>
<protein>
    <recommendedName>
        <fullName evidence="6">Phosphoenolpyruvate synthase</fullName>
        <ecNumber evidence="5">2.7.9.2</ecNumber>
    </recommendedName>
    <alternativeName>
        <fullName evidence="13">Pyruvate, water dikinase</fullName>
    </alternativeName>
</protein>
<dbReference type="GO" id="GO:0005524">
    <property type="term" value="F:ATP binding"/>
    <property type="evidence" value="ECO:0007669"/>
    <property type="project" value="UniProtKB-KW"/>
</dbReference>
<dbReference type="InterPro" id="IPR006319">
    <property type="entry name" value="PEP_synth"/>
</dbReference>
<feature type="domain" description="Pyruvate phosphate dikinase AMP/ATP-binding" evidence="15">
    <location>
        <begin position="299"/>
        <end position="672"/>
    </location>
</feature>
<evidence type="ECO:0000256" key="3">
    <source>
        <dbReference type="ARBA" id="ARBA00004742"/>
    </source>
</evidence>
<dbReference type="PATRIC" id="fig|84022.5.peg.1072"/>
<dbReference type="RefSeq" id="WP_044825584.1">
    <property type="nucleotide sequence ID" value="NZ_CP009687.1"/>
</dbReference>
<comment type="function">
    <text evidence="2">Catalyzes the phosphorylation of pyruvate to phosphoenolpyruvate.</text>
</comment>
<evidence type="ECO:0000313" key="17">
    <source>
        <dbReference type="Proteomes" id="UP000035704"/>
    </source>
</evidence>
<comment type="catalytic activity">
    <reaction evidence="14">
        <text>pyruvate + ATP + H2O = phosphoenolpyruvate + AMP + phosphate + 2 H(+)</text>
        <dbReference type="Rhea" id="RHEA:11364"/>
        <dbReference type="ChEBI" id="CHEBI:15361"/>
        <dbReference type="ChEBI" id="CHEBI:15377"/>
        <dbReference type="ChEBI" id="CHEBI:15378"/>
        <dbReference type="ChEBI" id="CHEBI:30616"/>
        <dbReference type="ChEBI" id="CHEBI:43474"/>
        <dbReference type="ChEBI" id="CHEBI:58702"/>
        <dbReference type="ChEBI" id="CHEBI:456215"/>
        <dbReference type="EC" id="2.7.9.2"/>
    </reaction>
</comment>
<evidence type="ECO:0000256" key="8">
    <source>
        <dbReference type="ARBA" id="ARBA00022723"/>
    </source>
</evidence>
<evidence type="ECO:0000256" key="1">
    <source>
        <dbReference type="ARBA" id="ARBA00001946"/>
    </source>
</evidence>
<dbReference type="InterPro" id="IPR002192">
    <property type="entry name" value="PPDK_AMP/ATP-bd"/>
</dbReference>
<dbReference type="GO" id="GO:0008986">
    <property type="term" value="F:pyruvate, water dikinase activity"/>
    <property type="evidence" value="ECO:0007669"/>
    <property type="project" value="UniProtKB-EC"/>
</dbReference>
<keyword evidence="16" id="KW-0670">Pyruvate</keyword>
<evidence type="ECO:0000256" key="6">
    <source>
        <dbReference type="ARBA" id="ARBA00021623"/>
    </source>
</evidence>
<evidence type="ECO:0000256" key="14">
    <source>
        <dbReference type="ARBA" id="ARBA00047700"/>
    </source>
</evidence>
<reference evidence="16 17" key="1">
    <citation type="submission" date="2014-10" db="EMBL/GenBank/DDBJ databases">
        <title>Genome sequence of Clostridium aceticum DSM 1496.</title>
        <authorList>
            <person name="Poehlein A."/>
            <person name="Schiel-Bengelsdorf B."/>
            <person name="Gottschalk G."/>
            <person name="Duerre P."/>
            <person name="Daniel R."/>
        </authorList>
    </citation>
    <scope>NUCLEOTIDE SEQUENCE [LARGE SCALE GENOMIC DNA]</scope>
    <source>
        <strain evidence="16 17">DSM 1496</strain>
    </source>
</reference>
<evidence type="ECO:0000256" key="4">
    <source>
        <dbReference type="ARBA" id="ARBA00007837"/>
    </source>
</evidence>
<dbReference type="OrthoDB" id="9812167at2"/>
<keyword evidence="12" id="KW-0460">Magnesium</keyword>
<evidence type="ECO:0000256" key="13">
    <source>
        <dbReference type="ARBA" id="ARBA00033470"/>
    </source>
</evidence>
<keyword evidence="11" id="KW-0067">ATP-binding</keyword>
<dbReference type="PANTHER" id="PTHR43030">
    <property type="entry name" value="PHOSPHOENOLPYRUVATE SYNTHASE"/>
    <property type="match status" value="1"/>
</dbReference>
<evidence type="ECO:0000256" key="11">
    <source>
        <dbReference type="ARBA" id="ARBA00022840"/>
    </source>
</evidence>
<evidence type="ECO:0000256" key="5">
    <source>
        <dbReference type="ARBA" id="ARBA00011996"/>
    </source>
</evidence>
<keyword evidence="10" id="KW-0418">Kinase</keyword>
<comment type="pathway">
    <text evidence="3">Carbohydrate biosynthesis; gluconeogenesis.</text>
</comment>
<gene>
    <name evidence="16" type="ORF">CACET_c38230</name>
</gene>
<comment type="similarity">
    <text evidence="4">Belongs to the PEP-utilizing enzyme family.</text>
</comment>
<evidence type="ECO:0000256" key="2">
    <source>
        <dbReference type="ARBA" id="ARBA00002988"/>
    </source>
</evidence>
<evidence type="ECO:0000256" key="7">
    <source>
        <dbReference type="ARBA" id="ARBA00022679"/>
    </source>
</evidence>
<evidence type="ECO:0000256" key="12">
    <source>
        <dbReference type="ARBA" id="ARBA00022842"/>
    </source>
</evidence>
<dbReference type="AlphaFoldDB" id="A0A0D8I7P9"/>
<proteinExistence type="inferred from homology"/>
<dbReference type="KEGG" id="cace:CACET_c38230"/>
<organism evidence="16 17">
    <name type="scientific">Clostridium aceticum</name>
    <dbReference type="NCBI Taxonomy" id="84022"/>
    <lineage>
        <taxon>Bacteria</taxon>
        <taxon>Bacillati</taxon>
        <taxon>Bacillota</taxon>
        <taxon>Clostridia</taxon>
        <taxon>Eubacteriales</taxon>
        <taxon>Clostridiaceae</taxon>
        <taxon>Clostridium</taxon>
    </lineage>
</organism>
<comment type="cofactor">
    <cofactor evidence="1">
        <name>Mg(2+)</name>
        <dbReference type="ChEBI" id="CHEBI:18420"/>
    </cofactor>
</comment>
<evidence type="ECO:0000256" key="9">
    <source>
        <dbReference type="ARBA" id="ARBA00022741"/>
    </source>
</evidence>
<dbReference type="EMBL" id="CP009687">
    <property type="protein sequence ID" value="AKL97251.1"/>
    <property type="molecule type" value="Genomic_DNA"/>
</dbReference>
<dbReference type="SUPFAM" id="SSF56059">
    <property type="entry name" value="Glutathione synthetase ATP-binding domain-like"/>
    <property type="match status" value="1"/>
</dbReference>
<evidence type="ECO:0000259" key="15">
    <source>
        <dbReference type="Pfam" id="PF01326"/>
    </source>
</evidence>
<dbReference type="GO" id="GO:0046872">
    <property type="term" value="F:metal ion binding"/>
    <property type="evidence" value="ECO:0007669"/>
    <property type="project" value="UniProtKB-KW"/>
</dbReference>
<keyword evidence="9" id="KW-0547">Nucleotide-binding</keyword>
<dbReference type="Gene3D" id="3.30.1490.20">
    <property type="entry name" value="ATP-grasp fold, A domain"/>
    <property type="match status" value="1"/>
</dbReference>
<dbReference type="EC" id="2.7.9.2" evidence="5"/>
<sequence>MDSITKASTGMKSLDEVVDYLRLGDNVVWQVDAINDYKYFVNLFVKNAITANRRVVYMRFAQHDSLIEEAAGEVTIYQLDACRGFESFSTQVYDIVSREGKEVFYVFDCLSDLLTAWANDLMIGNFFMITCPYLYELDTIAYFTLLRNKHSFQTVARIRETTQLLMDLYNCEGRYYVHPLKVWDRYSPTMFLPHALEGDLLSPITSSVDAARLFTIMPNICMENERRNLDYWDKLFLNAIEVYKVMLEGKETAAEEGKVIEQLCKLIIGRDHRILSLAKKYLSLKDLLDIKARLIGSGYIGGKAVGMLIARSILLKDNDFHWNDYLEPHDSYYIGSDVFYSYIVQNGWWKLRMQQRSSEGYFQVASDLKEKMHKGSFPAAVKEQFQQMLEYFGQSPIIVRSSSLLEDAFGNAFAGKYESIFCVNQGTPAERYQQFEDAVRKVYASTMNEDALAYRLQRRLDKRDEQMAILVQRVSGAHHNQYFFPDLAGVGVSYNTYVWKEDLDPHAGMLRLVHGLGTRAVDRVEGDYPRIVALDKPLLRPHAGLDDLRKYSQHEVDVLNTASNQLEVVSLNEMDYENRRDLMALIGVRDYEANKRMKELGIKGPDLWTLTFDNLMTTTAFPQIMRRMLKTIKSAYQYPVDIEFAINFSKDQGPNINLLQCRPLQTKGLKSRVLIPYDIQEERILFKSKGHFMGGNISQSLKRIVYVDPEKYSILNLSEKYEIARIVGRLNKQIHDRKNLPTMLAGPGRWGTSNPSLGVPVAFSEINHMAVMVEISFSSAGLIPELSFGTHFFQDLVETDIFYTALFPEKNNVFFNHGFINRQQNIFNQLCPDKLQFEGIIKVYDFTDRDLVLMSDVLSQEVVCFLEEK</sequence>
<accession>A0A0D8I7P9</accession>